<dbReference type="OrthoDB" id="9759810at2"/>
<feature type="domain" description="SLH" evidence="3">
    <location>
        <begin position="261"/>
        <end position="325"/>
    </location>
</feature>
<evidence type="ECO:0000256" key="1">
    <source>
        <dbReference type="SAM" id="MobiDB-lite"/>
    </source>
</evidence>
<keyword evidence="2" id="KW-0472">Membrane</keyword>
<dbReference type="EMBL" id="JHEG02000037">
    <property type="protein sequence ID" value="KIE12196.1"/>
    <property type="molecule type" value="Genomic_DNA"/>
</dbReference>
<comment type="caution">
    <text evidence="5">The sequence shown here is derived from an EMBL/GenBank/DDBJ whole genome shotgun (WGS) entry which is preliminary data.</text>
</comment>
<dbReference type="InterPro" id="IPR001119">
    <property type="entry name" value="SLH_dom"/>
</dbReference>
<dbReference type="Pfam" id="PF00395">
    <property type="entry name" value="SLH"/>
    <property type="match status" value="3"/>
</dbReference>
<dbReference type="STRING" id="1479485.DA73_0211545"/>
<accession>A0A0C1NH79</accession>
<dbReference type="Proteomes" id="UP000029738">
    <property type="component" value="Unassembled WGS sequence"/>
</dbReference>
<feature type="transmembrane region" description="Helical" evidence="2">
    <location>
        <begin position="18"/>
        <end position="36"/>
    </location>
</feature>
<proteinExistence type="predicted"/>
<dbReference type="PANTHER" id="PTHR43308">
    <property type="entry name" value="OUTER MEMBRANE PROTEIN ALPHA-RELATED"/>
    <property type="match status" value="1"/>
</dbReference>
<evidence type="ECO:0000259" key="3">
    <source>
        <dbReference type="PROSITE" id="PS51272"/>
    </source>
</evidence>
<reference evidence="5" key="1">
    <citation type="journal article" date="2015" name="Genome Announc.">
        <title>Draft Genome Sequence of Tolypothrix boutellei Strain VB521301.</title>
        <authorList>
            <person name="Chandrababunaidu M.M."/>
            <person name="Singh D."/>
            <person name="Sen D."/>
            <person name="Bhan S."/>
            <person name="Das S."/>
            <person name="Gupta A."/>
            <person name="Adhikary S.P."/>
            <person name="Tripathy S."/>
        </authorList>
    </citation>
    <scope>NUCLEOTIDE SEQUENCE</scope>
    <source>
        <strain evidence="5">VB521301</strain>
    </source>
</reference>
<organism evidence="5">
    <name type="scientific">Tolypothrix bouteillei VB521301</name>
    <dbReference type="NCBI Taxonomy" id="1479485"/>
    <lineage>
        <taxon>Bacteria</taxon>
        <taxon>Bacillati</taxon>
        <taxon>Cyanobacteriota</taxon>
        <taxon>Cyanophyceae</taxon>
        <taxon>Nostocales</taxon>
        <taxon>Tolypothrichaceae</taxon>
        <taxon>Tolypothrix</taxon>
    </lineage>
</organism>
<evidence type="ECO:0000313" key="4">
    <source>
        <dbReference type="EMBL" id="KAF3890486.1"/>
    </source>
</evidence>
<dbReference type="InterPro" id="IPR051465">
    <property type="entry name" value="Cell_Envelope_Struct_Comp"/>
</dbReference>
<keyword evidence="2" id="KW-1133">Transmembrane helix</keyword>
<feature type="region of interest" description="Disordered" evidence="1">
    <location>
        <begin position="73"/>
        <end position="104"/>
    </location>
</feature>
<dbReference type="AlphaFoldDB" id="A0A0C1NH79"/>
<dbReference type="PANTHER" id="PTHR43308:SF5">
    <property type="entry name" value="S-LAYER PROTEIN _ PEPTIDOGLYCAN ENDO-BETA-N-ACETYLGLUCOSAMINIDASE"/>
    <property type="match status" value="1"/>
</dbReference>
<dbReference type="RefSeq" id="WP_038077241.1">
    <property type="nucleotide sequence ID" value="NZ_JHEG04000001.1"/>
</dbReference>
<evidence type="ECO:0000256" key="2">
    <source>
        <dbReference type="SAM" id="Phobius"/>
    </source>
</evidence>
<sequence length="333" mass="36557">MSPDPKSSQSNPLGFDEFIGILVAFATIGVILFWSFSRREGSSWNMTGLQLPLPTASTSPNSSIPPEQLILRGNEPTKTPLVPQEATPEDELPPVSQTEPKESPQAQIPLLIAPEIYSVEEYRAVTPSEKLPTIPPPIAFTDIPSDFWGRRFIDKLSSRGIIKGFPDYSFRPNQPVSRAEFAAMVQQAFNTKVRSKGLSFEDISEKYWAAPAIDRAIGAGFLKGYPDKTFKPQQKISRVQVLVALASGLNLKESSPPGQVLNLYEDVKDIPQYAIAKVTAATENSIVVNYPDAKFLAPNKEATRAEVAAMIHQALVRTGRLQPIKSQNVVTLP</sequence>
<reference evidence="4" key="2">
    <citation type="submission" date="2019-11" db="EMBL/GenBank/DDBJ databases">
        <title>Improved Assembly of Tolypothrix boutellei genome.</title>
        <authorList>
            <person name="Sarangi A.N."/>
            <person name="Mukherjee M."/>
            <person name="Ghosh S."/>
            <person name="Singh D."/>
            <person name="Das A."/>
            <person name="Kant S."/>
            <person name="Prusty A."/>
            <person name="Tripathy S."/>
        </authorList>
    </citation>
    <scope>NUCLEOTIDE SEQUENCE</scope>
    <source>
        <strain evidence="4">VB521301</strain>
    </source>
</reference>
<feature type="domain" description="SLH" evidence="3">
    <location>
        <begin position="136"/>
        <end position="199"/>
    </location>
</feature>
<keyword evidence="2" id="KW-0812">Transmembrane</keyword>
<gene>
    <name evidence="5" type="ORF">DA73_0211545</name>
    <name evidence="4" type="ORF">DA73_0400037305</name>
</gene>
<evidence type="ECO:0000313" key="6">
    <source>
        <dbReference type="Proteomes" id="UP000029738"/>
    </source>
</evidence>
<name>A0A0C1NH79_9CYAN</name>
<feature type="domain" description="SLH" evidence="3">
    <location>
        <begin position="200"/>
        <end position="259"/>
    </location>
</feature>
<protein>
    <submittedName>
        <fullName evidence="5">S-layer protein</fullName>
    </submittedName>
</protein>
<dbReference type="EMBL" id="JHEG04000001">
    <property type="protein sequence ID" value="KAF3890486.1"/>
    <property type="molecule type" value="Genomic_DNA"/>
</dbReference>
<keyword evidence="6" id="KW-1185">Reference proteome</keyword>
<dbReference type="PROSITE" id="PS51272">
    <property type="entry name" value="SLH"/>
    <property type="match status" value="3"/>
</dbReference>
<evidence type="ECO:0000313" key="5">
    <source>
        <dbReference type="EMBL" id="KIE12196.1"/>
    </source>
</evidence>